<evidence type="ECO:0000313" key="3">
    <source>
        <dbReference type="Proteomes" id="UP000530060"/>
    </source>
</evidence>
<feature type="domain" description="SH3b" evidence="1">
    <location>
        <begin position="362"/>
        <end position="426"/>
    </location>
</feature>
<dbReference type="SMART" id="SM00287">
    <property type="entry name" value="SH3b"/>
    <property type="match status" value="1"/>
</dbReference>
<dbReference type="InterPro" id="IPR003646">
    <property type="entry name" value="SH3-like_bac-type"/>
</dbReference>
<dbReference type="Gene3D" id="2.30.30.40">
    <property type="entry name" value="SH3 Domains"/>
    <property type="match status" value="1"/>
</dbReference>
<gene>
    <name evidence="2" type="ORF">FLAT13_03974</name>
</gene>
<sequence length="426" mass="49527">MYKYLIFLFLILTSCKLESQESLVSITELKTAYLKKDDLLFIKKFPKNYKQFVSYFGWNESLGKPNPLYNESEKYINLFFLIVTKKENKESLKLIVDIGINGNYQADAVSYFRRKTEELFIQTPNLACNLLKNRNIQEVDSFWHYYFDSPQPTKVIPKYFSNLTNECSSIYKSIDKQIKLIQNENVISEVTSISQTNKLKKITDFIPKDYFVLDSLSGYINKDNFQDKIIILASEKEYKNNSPRTLIILINDGIGGYVLKIKNQNVIPCLRCSGRTGGEDSYNDLLFNKNLFSFTQLRINDSELIENKYTFQIIEGEVILDNVIISKSGLYNDKVPKERKTINNLKVNISDFNYNDFKNNFTIRLKIADPDGYTNLRKEKNSTSFILEKVKTGEFVEVVKQSGDWYLVKTKSGKEGYIFKTKTVSE</sequence>
<name>A0A6V6Z7T9_9FLAO</name>
<evidence type="ECO:0000313" key="2">
    <source>
        <dbReference type="EMBL" id="CAD0007669.1"/>
    </source>
</evidence>
<dbReference type="PROSITE" id="PS51257">
    <property type="entry name" value="PROKAR_LIPOPROTEIN"/>
    <property type="match status" value="1"/>
</dbReference>
<protein>
    <recommendedName>
        <fullName evidence="1">SH3b domain-containing protein</fullName>
    </recommendedName>
</protein>
<dbReference type="RefSeq" id="WP_180910139.1">
    <property type="nucleotide sequence ID" value="NZ_CAIJDP010000083.1"/>
</dbReference>
<proteinExistence type="predicted"/>
<organism evidence="2 3">
    <name type="scientific">Flavobacterium salmonis</name>
    <dbReference type="NCBI Taxonomy" id="2654844"/>
    <lineage>
        <taxon>Bacteria</taxon>
        <taxon>Pseudomonadati</taxon>
        <taxon>Bacteroidota</taxon>
        <taxon>Flavobacteriia</taxon>
        <taxon>Flavobacteriales</taxon>
        <taxon>Flavobacteriaceae</taxon>
        <taxon>Flavobacterium</taxon>
    </lineage>
</organism>
<evidence type="ECO:0000259" key="1">
    <source>
        <dbReference type="SMART" id="SM00287"/>
    </source>
</evidence>
<dbReference type="Pfam" id="PF08239">
    <property type="entry name" value="SH3_3"/>
    <property type="match status" value="1"/>
</dbReference>
<dbReference type="AlphaFoldDB" id="A0A6V6Z7T9"/>
<keyword evidence="3" id="KW-1185">Reference proteome</keyword>
<dbReference type="EMBL" id="CAIJDP010000083">
    <property type="protein sequence ID" value="CAD0007669.1"/>
    <property type="molecule type" value="Genomic_DNA"/>
</dbReference>
<reference evidence="2 3" key="1">
    <citation type="submission" date="2020-06" db="EMBL/GenBank/DDBJ databases">
        <authorList>
            <person name="Criscuolo A."/>
        </authorList>
    </citation>
    <scope>NUCLEOTIDE SEQUENCE [LARGE SCALE GENOMIC DNA]</scope>
    <source>
        <strain evidence="3">CIP 111411</strain>
    </source>
</reference>
<accession>A0A6V6Z7T9</accession>
<dbReference type="Proteomes" id="UP000530060">
    <property type="component" value="Unassembled WGS sequence"/>
</dbReference>
<comment type="caution">
    <text evidence="2">The sequence shown here is derived from an EMBL/GenBank/DDBJ whole genome shotgun (WGS) entry which is preliminary data.</text>
</comment>